<organism evidence="1 2">
    <name type="scientific">Buttiauxella gaviniae ATCC 51604</name>
    <dbReference type="NCBI Taxonomy" id="1354253"/>
    <lineage>
        <taxon>Bacteria</taxon>
        <taxon>Pseudomonadati</taxon>
        <taxon>Pseudomonadota</taxon>
        <taxon>Gammaproteobacteria</taxon>
        <taxon>Enterobacterales</taxon>
        <taxon>Enterobacteriaceae</taxon>
        <taxon>Buttiauxella</taxon>
    </lineage>
</organism>
<dbReference type="EMBL" id="LXEP01000064">
    <property type="protein sequence ID" value="OAT15993.1"/>
    <property type="molecule type" value="Genomic_DNA"/>
</dbReference>
<comment type="caution">
    <text evidence="1">The sequence shown here is derived from an EMBL/GenBank/DDBJ whole genome shotgun (WGS) entry which is preliminary data.</text>
</comment>
<accession>A0A1B7HK66</accession>
<dbReference type="AlphaFoldDB" id="A0A1B7HK66"/>
<evidence type="ECO:0000313" key="1">
    <source>
        <dbReference type="EMBL" id="OAT15993.1"/>
    </source>
</evidence>
<name>A0A1B7HK66_9ENTR</name>
<proteinExistence type="predicted"/>
<protein>
    <submittedName>
        <fullName evidence="1">Uncharacterized protein</fullName>
    </submittedName>
</protein>
<dbReference type="Proteomes" id="UP000078504">
    <property type="component" value="Unassembled WGS sequence"/>
</dbReference>
<evidence type="ECO:0000313" key="2">
    <source>
        <dbReference type="Proteomes" id="UP000078504"/>
    </source>
</evidence>
<dbReference type="RefSeq" id="WP_245163543.1">
    <property type="nucleotide sequence ID" value="NZ_LXEP01000064.1"/>
</dbReference>
<sequence length="60" mass="6794">MTTIIAWEKRTLTDRENIFIYLNKATQAIVAIAADDRFVAMVEILKDNPLADVKAGRTEK</sequence>
<reference evidence="1 2" key="1">
    <citation type="submission" date="2016-04" db="EMBL/GenBank/DDBJ databases">
        <title>ATOL: Assembling a taxonomically balanced genome-scale reconstruction of the evolutionary history of the Enterobacteriaceae.</title>
        <authorList>
            <person name="Plunkett G.III."/>
            <person name="Neeno-Eckwall E.C."/>
            <person name="Glasner J.D."/>
            <person name="Perna N.T."/>
        </authorList>
    </citation>
    <scope>NUCLEOTIDE SEQUENCE [LARGE SCALE GENOMIC DNA]</scope>
    <source>
        <strain evidence="1 2">ATCC 51604</strain>
    </source>
</reference>
<gene>
    <name evidence="1" type="ORF">M977_04677</name>
</gene>
<dbReference type="PATRIC" id="fig|1354253.4.peg.4854"/>